<proteinExistence type="inferred from homology"/>
<gene>
    <name evidence="10" type="ORF">PPYR1160_LOCUS4115</name>
</gene>
<organism evidence="10">
    <name type="scientific">Pinguiococcus pyrenoidosus</name>
    <dbReference type="NCBI Taxonomy" id="172671"/>
    <lineage>
        <taxon>Eukaryota</taxon>
        <taxon>Sar</taxon>
        <taxon>Stramenopiles</taxon>
        <taxon>Ochrophyta</taxon>
        <taxon>Pinguiophyceae</taxon>
        <taxon>Pinguiochrysidales</taxon>
        <taxon>Pinguiochrysidaceae</taxon>
        <taxon>Pinguiococcus</taxon>
    </lineage>
</organism>
<dbReference type="InterPro" id="IPR041048">
    <property type="entry name" value="RuvB-like_C"/>
</dbReference>
<dbReference type="SUPFAM" id="SSF52540">
    <property type="entry name" value="P-loop containing nucleoside triphosphate hydrolases"/>
    <property type="match status" value="1"/>
</dbReference>
<dbReference type="GO" id="GO:0003678">
    <property type="term" value="F:DNA helicase activity"/>
    <property type="evidence" value="ECO:0007669"/>
    <property type="project" value="UniProtKB-EC"/>
</dbReference>
<keyword evidence="5 8" id="KW-0347">Helicase</keyword>
<evidence type="ECO:0000256" key="2">
    <source>
        <dbReference type="ARBA" id="ARBA00007519"/>
    </source>
</evidence>
<dbReference type="FunFam" id="2.40.50.360:FF:000001">
    <property type="entry name" value="RuvB-like helicase"/>
    <property type="match status" value="1"/>
</dbReference>
<dbReference type="InterPro" id="IPR027417">
    <property type="entry name" value="P-loop_NTPase"/>
</dbReference>
<dbReference type="PANTHER" id="PTHR11093">
    <property type="entry name" value="RUVB-RELATED REPTIN AND PONTIN"/>
    <property type="match status" value="1"/>
</dbReference>
<evidence type="ECO:0000259" key="9">
    <source>
        <dbReference type="SMART" id="SM00382"/>
    </source>
</evidence>
<keyword evidence="8" id="KW-0804">Transcription</keyword>
<keyword evidence="6 8" id="KW-0067">ATP-binding</keyword>
<dbReference type="Gene3D" id="3.40.50.300">
    <property type="entry name" value="P-loop containing nucleotide triphosphate hydrolases"/>
    <property type="match status" value="1"/>
</dbReference>
<keyword evidence="4 8" id="KW-0378">Hydrolase</keyword>
<dbReference type="EMBL" id="HBEA01005380">
    <property type="protein sequence ID" value="CAD8254623.1"/>
    <property type="molecule type" value="Transcribed_RNA"/>
</dbReference>
<dbReference type="GO" id="GO:0005524">
    <property type="term" value="F:ATP binding"/>
    <property type="evidence" value="ECO:0007669"/>
    <property type="project" value="UniProtKB-KW"/>
</dbReference>
<evidence type="ECO:0000256" key="6">
    <source>
        <dbReference type="ARBA" id="ARBA00022840"/>
    </source>
</evidence>
<dbReference type="InterPro" id="IPR010339">
    <property type="entry name" value="TIP49_P-loop"/>
</dbReference>
<keyword evidence="3 8" id="KW-0547">Nucleotide-binding</keyword>
<dbReference type="Gene3D" id="2.40.50.360">
    <property type="entry name" value="RuvB-like helicase, domain II"/>
    <property type="match status" value="1"/>
</dbReference>
<dbReference type="InterPro" id="IPR003593">
    <property type="entry name" value="AAA+_ATPase"/>
</dbReference>
<evidence type="ECO:0000256" key="7">
    <source>
        <dbReference type="ARBA" id="ARBA00023242"/>
    </source>
</evidence>
<dbReference type="Pfam" id="PF06068">
    <property type="entry name" value="TIP49"/>
    <property type="match status" value="1"/>
</dbReference>
<evidence type="ECO:0000256" key="8">
    <source>
        <dbReference type="RuleBase" id="RU363048"/>
    </source>
</evidence>
<dbReference type="SMART" id="SM00382">
    <property type="entry name" value="AAA"/>
    <property type="match status" value="1"/>
</dbReference>
<evidence type="ECO:0000256" key="3">
    <source>
        <dbReference type="ARBA" id="ARBA00022741"/>
    </source>
</evidence>
<evidence type="ECO:0000256" key="1">
    <source>
        <dbReference type="ARBA" id="ARBA00004123"/>
    </source>
</evidence>
<dbReference type="Gene3D" id="1.10.8.60">
    <property type="match status" value="1"/>
</dbReference>
<dbReference type="AlphaFoldDB" id="A0A7R9U6L5"/>
<keyword evidence="7 8" id="KW-0539">Nucleus</keyword>
<reference evidence="10" key="1">
    <citation type="submission" date="2021-01" db="EMBL/GenBank/DDBJ databases">
        <authorList>
            <person name="Corre E."/>
            <person name="Pelletier E."/>
            <person name="Niang G."/>
            <person name="Scheremetjew M."/>
            <person name="Finn R."/>
            <person name="Kale V."/>
            <person name="Holt S."/>
            <person name="Cochrane G."/>
            <person name="Meng A."/>
            <person name="Brown T."/>
            <person name="Cohen L."/>
        </authorList>
    </citation>
    <scope>NUCLEOTIDE SEQUENCE</scope>
    <source>
        <strain evidence="10">CCMP2078</strain>
    </source>
</reference>
<sequence length="454" mass="49371">MKIEEVQSTTKAARVASHTHIKGLGLEDSGKALPIGAGLVGQERAREAAGIVVDLIKAKKMAGRALLLAGAPGTGKTALAMALAAELGPKVPFCPMVGSEVYSNEVKKTEVLMENFRRAIGLRIKENKEVYEGEVVEITPEEMEDPLGGYGRAISHVNIGLRTTKGAKQLRLDPSIYEGLQKERVTVGDVIYIEANSGAVKRVGRSDTYASEFDLEAEEYVPVPKGDVHKKKEIVQDVTLHDLDAANASPQGGQDIVSMMGQMMKPKKTEITEKLRTEINKVVNRYIDQGIAELIPGVLFIDEVHMLDIECFTYLNRALESSLAPIVVFATNRGICTIRGTDVLAPHGVPVDLLDRMLIIRTMPYSMEEMVQILSIRAAAESIDVEDTALERMGVIGARTSLRYAVQLLTPSKVIAVTCGREIINAEDVDEIDELFSDAKTSAQRLATAQGFLS</sequence>
<evidence type="ECO:0000256" key="5">
    <source>
        <dbReference type="ARBA" id="ARBA00022806"/>
    </source>
</evidence>
<dbReference type="GO" id="GO:0005634">
    <property type="term" value="C:nucleus"/>
    <property type="evidence" value="ECO:0007669"/>
    <property type="project" value="UniProtKB-SubCell"/>
</dbReference>
<dbReference type="GO" id="GO:0016787">
    <property type="term" value="F:hydrolase activity"/>
    <property type="evidence" value="ECO:0007669"/>
    <property type="project" value="UniProtKB-KW"/>
</dbReference>
<comment type="catalytic activity">
    <reaction evidence="8">
        <text>ATP + H2O = ADP + phosphate + H(+)</text>
        <dbReference type="Rhea" id="RHEA:13065"/>
        <dbReference type="ChEBI" id="CHEBI:15377"/>
        <dbReference type="ChEBI" id="CHEBI:15378"/>
        <dbReference type="ChEBI" id="CHEBI:30616"/>
        <dbReference type="ChEBI" id="CHEBI:43474"/>
        <dbReference type="ChEBI" id="CHEBI:456216"/>
        <dbReference type="EC" id="3.6.4.12"/>
    </reaction>
</comment>
<comment type="similarity">
    <text evidence="2 8">Belongs to the RuvB family.</text>
</comment>
<name>A0A7R9U6L5_9STRA</name>
<dbReference type="EC" id="3.6.4.12" evidence="8"/>
<dbReference type="InterPro" id="IPR042487">
    <property type="entry name" value="RuvBL1/2_DNA/RNA_bd_dom"/>
</dbReference>
<dbReference type="Pfam" id="PF17856">
    <property type="entry name" value="TIP49_C"/>
    <property type="match status" value="1"/>
</dbReference>
<protein>
    <recommendedName>
        <fullName evidence="8">RuvB-like helicase</fullName>
        <ecNumber evidence="8">3.6.4.12</ecNumber>
    </recommendedName>
</protein>
<dbReference type="InterPro" id="IPR027238">
    <property type="entry name" value="RuvB-like"/>
</dbReference>
<dbReference type="FunFam" id="1.10.8.60:FF:000010">
    <property type="entry name" value="RuvB-like helicase"/>
    <property type="match status" value="1"/>
</dbReference>
<accession>A0A7R9U6L5</accession>
<feature type="domain" description="AAA+ ATPase" evidence="9">
    <location>
        <begin position="62"/>
        <end position="364"/>
    </location>
</feature>
<evidence type="ECO:0000313" key="10">
    <source>
        <dbReference type="EMBL" id="CAD8254623.1"/>
    </source>
</evidence>
<evidence type="ECO:0000256" key="4">
    <source>
        <dbReference type="ARBA" id="ARBA00022801"/>
    </source>
</evidence>
<keyword evidence="8" id="KW-0805">Transcription regulation</keyword>
<comment type="subcellular location">
    <subcellularLocation>
        <location evidence="1">Nucleus</location>
    </subcellularLocation>
</comment>